<dbReference type="GO" id="GO:0003700">
    <property type="term" value="F:DNA-binding transcription factor activity"/>
    <property type="evidence" value="ECO:0007669"/>
    <property type="project" value="InterPro"/>
</dbReference>
<dbReference type="Pfam" id="PF03106">
    <property type="entry name" value="WRKY"/>
    <property type="match status" value="1"/>
</dbReference>
<comment type="caution">
    <text evidence="7">The sequence shown here is derived from an EMBL/GenBank/DDBJ whole genome shotgun (WGS) entry which is preliminary data.</text>
</comment>
<evidence type="ECO:0000256" key="2">
    <source>
        <dbReference type="ARBA" id="ARBA00023015"/>
    </source>
</evidence>
<proteinExistence type="predicted"/>
<evidence type="ECO:0000256" key="5">
    <source>
        <dbReference type="ARBA" id="ARBA00023242"/>
    </source>
</evidence>
<dbReference type="InterPro" id="IPR003657">
    <property type="entry name" value="WRKY_dom"/>
</dbReference>
<keyword evidence="2" id="KW-0805">Transcription regulation</keyword>
<evidence type="ECO:0000313" key="7">
    <source>
        <dbReference type="EMBL" id="GEU57514.1"/>
    </source>
</evidence>
<dbReference type="InterPro" id="IPR036576">
    <property type="entry name" value="WRKY_dom_sf"/>
</dbReference>
<dbReference type="SMART" id="SM00774">
    <property type="entry name" value="WRKY"/>
    <property type="match status" value="1"/>
</dbReference>
<keyword evidence="5" id="KW-0539">Nucleus</keyword>
<evidence type="ECO:0000256" key="4">
    <source>
        <dbReference type="ARBA" id="ARBA00023163"/>
    </source>
</evidence>
<sequence>MLDMIPNGVYRAELEVMTIINKMREGQLRWFGRVRRRPQSTPVRRVEALVVDNVRRRDMESSSWPESVPSNRIQAIQALTEGQEMINTLCEMLLRPKKIDSTGPISEDGLVEKLKYSDIHKTITPAKIKRGRCYKKSKNTWTSTQITSVLADDGHAWRKYGQKQILNSKHQRSYYRCTYKSDQGCLATKQVQQIQDSPPKYKTIYSGDHTCKNLQRAPAIVLDFPEPRDTSIHLISFEKKGYIENIHPEPNFPSIKQELKEGFPLTGSLRHNEPSFSDNYQSVDHQNTCISRRPLEQISMTPFGHGGIISSNAYSYTASTHGHGFEMEQMHETNDFNDFPYELCF</sequence>
<evidence type="ECO:0000256" key="1">
    <source>
        <dbReference type="ARBA" id="ARBA00004123"/>
    </source>
</evidence>
<evidence type="ECO:0000256" key="3">
    <source>
        <dbReference type="ARBA" id="ARBA00023125"/>
    </source>
</evidence>
<dbReference type="SUPFAM" id="SSF118290">
    <property type="entry name" value="WRKY DNA-binding domain"/>
    <property type="match status" value="1"/>
</dbReference>
<reference evidence="7" key="1">
    <citation type="journal article" date="2019" name="Sci. Rep.">
        <title>Draft genome of Tanacetum cinerariifolium, the natural source of mosquito coil.</title>
        <authorList>
            <person name="Yamashiro T."/>
            <person name="Shiraishi A."/>
            <person name="Satake H."/>
            <person name="Nakayama K."/>
        </authorList>
    </citation>
    <scope>NUCLEOTIDE SEQUENCE</scope>
</reference>
<name>A0A6L2LBF5_TANCI</name>
<feature type="domain" description="WRKY" evidence="6">
    <location>
        <begin position="146"/>
        <end position="209"/>
    </location>
</feature>
<comment type="subcellular location">
    <subcellularLocation>
        <location evidence="1">Nucleus</location>
    </subcellularLocation>
</comment>
<dbReference type="AlphaFoldDB" id="A0A6L2LBF5"/>
<evidence type="ECO:0000259" key="6">
    <source>
        <dbReference type="PROSITE" id="PS50811"/>
    </source>
</evidence>
<gene>
    <name evidence="7" type="ORF">Tci_029492</name>
</gene>
<keyword evidence="3" id="KW-0238">DNA-binding</keyword>
<dbReference type="GO" id="GO:0043565">
    <property type="term" value="F:sequence-specific DNA binding"/>
    <property type="evidence" value="ECO:0007669"/>
    <property type="project" value="InterPro"/>
</dbReference>
<dbReference type="EMBL" id="BKCJ010003844">
    <property type="protein sequence ID" value="GEU57514.1"/>
    <property type="molecule type" value="Genomic_DNA"/>
</dbReference>
<dbReference type="InterPro" id="IPR044810">
    <property type="entry name" value="WRKY_plant"/>
</dbReference>
<organism evidence="7">
    <name type="scientific">Tanacetum cinerariifolium</name>
    <name type="common">Dalmatian daisy</name>
    <name type="synonym">Chrysanthemum cinerariifolium</name>
    <dbReference type="NCBI Taxonomy" id="118510"/>
    <lineage>
        <taxon>Eukaryota</taxon>
        <taxon>Viridiplantae</taxon>
        <taxon>Streptophyta</taxon>
        <taxon>Embryophyta</taxon>
        <taxon>Tracheophyta</taxon>
        <taxon>Spermatophyta</taxon>
        <taxon>Magnoliopsida</taxon>
        <taxon>eudicotyledons</taxon>
        <taxon>Gunneridae</taxon>
        <taxon>Pentapetalae</taxon>
        <taxon>asterids</taxon>
        <taxon>campanulids</taxon>
        <taxon>Asterales</taxon>
        <taxon>Asteraceae</taxon>
        <taxon>Asteroideae</taxon>
        <taxon>Anthemideae</taxon>
        <taxon>Anthemidinae</taxon>
        <taxon>Tanacetum</taxon>
    </lineage>
</organism>
<dbReference type="Gene3D" id="2.20.25.80">
    <property type="entry name" value="WRKY domain"/>
    <property type="match status" value="1"/>
</dbReference>
<dbReference type="PROSITE" id="PS50811">
    <property type="entry name" value="WRKY"/>
    <property type="match status" value="1"/>
</dbReference>
<keyword evidence="4" id="KW-0804">Transcription</keyword>
<accession>A0A6L2LBF5</accession>
<dbReference type="PANTHER" id="PTHR31282">
    <property type="entry name" value="WRKY TRANSCRIPTION FACTOR 21-RELATED"/>
    <property type="match status" value="1"/>
</dbReference>
<protein>
    <submittedName>
        <fullName evidence="7">Probable WRKY transcription factor 70</fullName>
    </submittedName>
</protein>
<dbReference type="GO" id="GO:0005634">
    <property type="term" value="C:nucleus"/>
    <property type="evidence" value="ECO:0007669"/>
    <property type="project" value="UniProtKB-SubCell"/>
</dbReference>